<dbReference type="PANTHER" id="PTHR33050:SF7">
    <property type="entry name" value="RIBONUCLEASE H"/>
    <property type="match status" value="1"/>
</dbReference>
<dbReference type="InterPro" id="IPR043502">
    <property type="entry name" value="DNA/RNA_pol_sf"/>
</dbReference>
<name>A0A812J6Y3_9DINO</name>
<dbReference type="EMBL" id="CAJNDS010000366">
    <property type="protein sequence ID" value="CAE7198083.1"/>
    <property type="molecule type" value="Genomic_DNA"/>
</dbReference>
<dbReference type="OrthoDB" id="10558551at2759"/>
<reference evidence="2" key="1">
    <citation type="submission" date="2021-02" db="EMBL/GenBank/DDBJ databases">
        <authorList>
            <person name="Dougan E. K."/>
            <person name="Rhodes N."/>
            <person name="Thang M."/>
            <person name="Chan C."/>
        </authorList>
    </citation>
    <scope>NUCLEOTIDE SEQUENCE</scope>
</reference>
<evidence type="ECO:0000256" key="1">
    <source>
        <dbReference type="SAM" id="MobiDB-lite"/>
    </source>
</evidence>
<accession>A0A812J6Y3</accession>
<dbReference type="InterPro" id="IPR052055">
    <property type="entry name" value="Hepadnavirus_pol/RT"/>
</dbReference>
<sequence length="1591" mass="173988">MSYVDSSATFRQRCLAIELPADVIQVLSDRGWATFANFAHAPKVMPGQQGAEAALQVVLDSVLGAQFGAHEAALRRLHWESWTLTAADLKKKLDSAEDVAPRKLPVAEIGARLTILAPKLSPLKLQGVLEPSHAAINIFAQMLDENRLRYVEWHKLTTRTQEVNSTTEDPMLKAWKPDKNGVVREVMAPNHLRATVASELDVHNALRRRGVCYAIARLMSFEAHESLILHLFDAYQSTPPEGYQRINMAQVAACDREIHLRLSEECRDGFSPGADGPLPLDRFVAPVLRMRSVEQLVLPREGHPRAGSTPGGGSGRKRKRNRSQPAATPAPAAAAARKPKGPGASGARLPPPPDGVEAVVDTTGSSSVASQGFGRAALSDQCTFASVFSRHPAELFAEQMLSIDDFSNDAISSLCELLPHEASSRQSATGSAVGTGCWIQGSRWGLRRNNRLFPFVTRVLNAVVRQTASDHVWTSVVVFFNVQTAKHRDANNGPEPNLLVPVGTFSGGQVFVLDGTGQDSAVFDGVEYKGRLLDPFCQPCFLPARDFEHFTLPWAGHRVMIVAFSIAPSGVLGMEDARQLSCLGFELPARLLRETGVPAPVADVSNPLGPVALELFADPPLVTAALRARHVHAVAFHHRPRGGRVPVCRLDPKVALQADLLLDRLSRRQAALLFAIVPPPGGKSDDLGTFVLRAIRACLQVRLPFCVGMPSRSRRWASSEWLHLRACCGCFEVDLCMWGAERVLSVTFLHNVPAFASLSRRCDNSHTHLPWSRDEPPAQVTRFLPSGFCDAFAEVALPFLHSAIADLPLRVASAATEGSFRPSKFPPLVPEFRAVYRIRVPSPVELPAKVPPDGLPGFPHVASGSVLLSGGRALSAAVHQLRGGEAPEQQREELQQPDVLCPGEHSAMVEPSRVVYYALPWNVQGFVDAALQCQHPCDTFACSDTAIKETVDWIASSSPSEVCAFRAGQLKRFLHLASGLAKEEKALHASLHPEVRAVLRGKRVLLFQALLHEAGIQDKHLVKEMLNGFSLVGEVPASGQFPPLYTPASISPEELRLLAPWVRGRLNAQRGGRDVQVEQSVADEASLQASDGSGWLLGSFSEEELDRFFPDGWVPSRRFGIDQGRKVRGIDDLSASMVNSSCGTNDKLTLQDIDVIVDIARAFGHAVARFAPTSLQGISGRAMDLKSAYKQLAIDPAHGWAAILAVWNPKLERFEYYRFTTLPFGSIHAVGAFNRVAKGVRQILVKVFRLVVSNFYDDFCHLELDCLVETSHELALAVMQLLGWSVANDEHKALPFAKLFTILGVQLDLNEACRGLLRVANKEGRVAAILELVEKICQEGTLHPGLLAKLRGRMMYASSHTFGRVAVLATRVLSRKLAIGGPVKLTRKEIDVIRGAADLLARSEAREVCFLQPECPVLVFTDGACESKSLLTTHGAVLIDPLQQVKKFFGEPVPEPLLDRWRQGGKTQLVGQAEALPVLAAKTLWRLLLVHRKVLWFLDNESAKAAFASGSSAVDDTFEIVSHSLVLDQELKAYNWYSRVPSCANISDAASRLAFEQYDDSFRREHLDWTCEPLASLLEGRDAIAQHVKGL</sequence>
<protein>
    <recommendedName>
        <fullName evidence="4">Reverse transcriptase domain-containing protein</fullName>
    </recommendedName>
</protein>
<keyword evidence="3" id="KW-1185">Reference proteome</keyword>
<comment type="caution">
    <text evidence="2">The sequence shown here is derived from an EMBL/GenBank/DDBJ whole genome shotgun (WGS) entry which is preliminary data.</text>
</comment>
<organism evidence="2 3">
    <name type="scientific">Symbiodinium natans</name>
    <dbReference type="NCBI Taxonomy" id="878477"/>
    <lineage>
        <taxon>Eukaryota</taxon>
        <taxon>Sar</taxon>
        <taxon>Alveolata</taxon>
        <taxon>Dinophyceae</taxon>
        <taxon>Suessiales</taxon>
        <taxon>Symbiodiniaceae</taxon>
        <taxon>Symbiodinium</taxon>
    </lineage>
</organism>
<evidence type="ECO:0000313" key="3">
    <source>
        <dbReference type="Proteomes" id="UP000604046"/>
    </source>
</evidence>
<evidence type="ECO:0000313" key="2">
    <source>
        <dbReference type="EMBL" id="CAE7198083.1"/>
    </source>
</evidence>
<dbReference type="Proteomes" id="UP000604046">
    <property type="component" value="Unassembled WGS sequence"/>
</dbReference>
<evidence type="ECO:0008006" key="4">
    <source>
        <dbReference type="Google" id="ProtNLM"/>
    </source>
</evidence>
<feature type="compositionally biased region" description="Low complexity" evidence="1">
    <location>
        <begin position="323"/>
        <end position="347"/>
    </location>
</feature>
<proteinExistence type="predicted"/>
<dbReference type="PANTHER" id="PTHR33050">
    <property type="entry name" value="REVERSE TRANSCRIPTASE DOMAIN-CONTAINING PROTEIN"/>
    <property type="match status" value="1"/>
</dbReference>
<dbReference type="SUPFAM" id="SSF56672">
    <property type="entry name" value="DNA/RNA polymerases"/>
    <property type="match status" value="2"/>
</dbReference>
<gene>
    <name evidence="2" type="ORF">SNAT2548_LOCUS5673</name>
</gene>
<feature type="region of interest" description="Disordered" evidence="1">
    <location>
        <begin position="295"/>
        <end position="363"/>
    </location>
</feature>